<feature type="compositionally biased region" description="Basic and acidic residues" evidence="1">
    <location>
        <begin position="477"/>
        <end position="494"/>
    </location>
</feature>
<proteinExistence type="predicted"/>
<keyword evidence="3" id="KW-1185">Reference proteome</keyword>
<feature type="region of interest" description="Disordered" evidence="1">
    <location>
        <begin position="81"/>
        <end position="115"/>
    </location>
</feature>
<dbReference type="Proteomes" id="UP001470230">
    <property type="component" value="Unassembled WGS sequence"/>
</dbReference>
<protein>
    <submittedName>
        <fullName evidence="2">Uncharacterized protein</fullName>
    </submittedName>
</protein>
<organism evidence="2 3">
    <name type="scientific">Tritrichomonas musculus</name>
    <dbReference type="NCBI Taxonomy" id="1915356"/>
    <lineage>
        <taxon>Eukaryota</taxon>
        <taxon>Metamonada</taxon>
        <taxon>Parabasalia</taxon>
        <taxon>Tritrichomonadida</taxon>
        <taxon>Tritrichomonadidae</taxon>
        <taxon>Tritrichomonas</taxon>
    </lineage>
</organism>
<dbReference type="EMBL" id="JAPFFF010000009">
    <property type="protein sequence ID" value="KAK8881908.1"/>
    <property type="molecule type" value="Genomic_DNA"/>
</dbReference>
<feature type="region of interest" description="Disordered" evidence="1">
    <location>
        <begin position="34"/>
        <end position="53"/>
    </location>
</feature>
<name>A0ABR2JTF5_9EUKA</name>
<feature type="compositionally biased region" description="Basic residues" evidence="1">
    <location>
        <begin position="98"/>
        <end position="113"/>
    </location>
</feature>
<feature type="region of interest" description="Disordered" evidence="1">
    <location>
        <begin position="463"/>
        <end position="507"/>
    </location>
</feature>
<reference evidence="2 3" key="1">
    <citation type="submission" date="2024-04" db="EMBL/GenBank/DDBJ databases">
        <title>Tritrichomonas musculus Genome.</title>
        <authorList>
            <person name="Alves-Ferreira E."/>
            <person name="Grigg M."/>
            <person name="Lorenzi H."/>
            <person name="Galac M."/>
        </authorList>
    </citation>
    <scope>NUCLEOTIDE SEQUENCE [LARGE SCALE GENOMIC DNA]</scope>
    <source>
        <strain evidence="2 3">EAF2021</strain>
    </source>
</reference>
<feature type="compositionally biased region" description="Low complexity" evidence="1">
    <location>
        <begin position="463"/>
        <end position="476"/>
    </location>
</feature>
<evidence type="ECO:0000313" key="3">
    <source>
        <dbReference type="Proteomes" id="UP001470230"/>
    </source>
</evidence>
<accession>A0ABR2JTF5</accession>
<evidence type="ECO:0000256" key="1">
    <source>
        <dbReference type="SAM" id="MobiDB-lite"/>
    </source>
</evidence>
<sequence length="533" mass="62587">MSSFISSFISDEVHQNSGAVADLELNKNAKNSDQIKLNSADENQSSKNNENNTIKKIHHNISSFSELSDFFSEPAQVILNKNSSEPEKNTQPKQVTQNKRKNNSKKKPQKRQPIKIDFSKIFEQDNIDFLDDSKEKNTDTINKHSNMQIENEAIDDFNPNTKKSAINQENNVEFSDILCNIENRIIDYFNRSVNLMISEFIYDLKTLLGGMNSTDSLIKSFGTDLKKNIRQIINFRTSRQEFFEYEFIDSHLLSFKNLFLDVHQNNPNKMNKIHELIKDCRRSILTEAERMNSKLTPSIDQLHKELSELHQFQQSTLQREIKSDLRHSSILQQLADLEYSEMMQKAESDLFALRISRSSYSFPKQVNDTDKTDIMNHIYKFVKYYKHLQNNFYYKDAIKQYSKMITDTSDDFQHICFLYNQRLGVSFNTIKYTQNIRDSAFISNFHSTIIAEQLNMSQNNITNQQNSMADNNNNENRNVENNKDSKEIGHDKVEPKKKKKISHKNYDAHKSMIKYTEDLRHHKKSKTHHKYFK</sequence>
<evidence type="ECO:0000313" key="2">
    <source>
        <dbReference type="EMBL" id="KAK8881908.1"/>
    </source>
</evidence>
<comment type="caution">
    <text evidence="2">The sequence shown here is derived from an EMBL/GenBank/DDBJ whole genome shotgun (WGS) entry which is preliminary data.</text>
</comment>
<gene>
    <name evidence="2" type="ORF">M9Y10_044546</name>
</gene>